<name>A0A9P6EN05_9AGAR</name>
<dbReference type="InterPro" id="IPR035992">
    <property type="entry name" value="Ricin_B-like_lectins"/>
</dbReference>
<dbReference type="AlphaFoldDB" id="A0A9P6EN05"/>
<evidence type="ECO:0000313" key="1">
    <source>
        <dbReference type="EMBL" id="KAF9532086.1"/>
    </source>
</evidence>
<dbReference type="CDD" id="cd00161">
    <property type="entry name" value="beta-trefoil_Ricin-like"/>
    <property type="match status" value="1"/>
</dbReference>
<dbReference type="Proteomes" id="UP000807306">
    <property type="component" value="Unassembled WGS sequence"/>
</dbReference>
<evidence type="ECO:0000313" key="2">
    <source>
        <dbReference type="Proteomes" id="UP000807306"/>
    </source>
</evidence>
<sequence>MTQETAVDTFGFPVGYFVIKSVATGKVFDVGGDSIEDGTEILLFPEKEKSLVESFRDPSTNNQVFFIDTSGALCSRSSGHALDIEGERVVLRHRRPISQPFPNSYAHPLPKFSYRQKTGEITVHFGYDPTYPPPTASPSANWTTRTYLLTAVPQRRPRTMLDNASEFFASNFLTPISLFAGGPPASPARPDHVFDGEIDLRDDDIVEEERGEEGEVDDDPSPCRELRIVTASTSEKEMMDLLLSERARQRRRWVILPLRVSTARSRVAS</sequence>
<dbReference type="EMBL" id="MU157833">
    <property type="protein sequence ID" value="KAF9532086.1"/>
    <property type="molecule type" value="Genomic_DNA"/>
</dbReference>
<dbReference type="SUPFAM" id="SSF50370">
    <property type="entry name" value="Ricin B-like lectins"/>
    <property type="match status" value="1"/>
</dbReference>
<accession>A0A9P6EN05</accession>
<reference evidence="1" key="1">
    <citation type="submission" date="2020-11" db="EMBL/GenBank/DDBJ databases">
        <authorList>
            <consortium name="DOE Joint Genome Institute"/>
            <person name="Ahrendt S."/>
            <person name="Riley R."/>
            <person name="Andreopoulos W."/>
            <person name="Labutti K."/>
            <person name="Pangilinan J."/>
            <person name="Ruiz-Duenas F.J."/>
            <person name="Barrasa J.M."/>
            <person name="Sanchez-Garcia M."/>
            <person name="Camarero S."/>
            <person name="Miyauchi S."/>
            <person name="Serrano A."/>
            <person name="Linde D."/>
            <person name="Babiker R."/>
            <person name="Drula E."/>
            <person name="Ayuso-Fernandez I."/>
            <person name="Pacheco R."/>
            <person name="Padilla G."/>
            <person name="Ferreira P."/>
            <person name="Barriuso J."/>
            <person name="Kellner H."/>
            <person name="Castanera R."/>
            <person name="Alfaro M."/>
            <person name="Ramirez L."/>
            <person name="Pisabarro A.G."/>
            <person name="Kuo A."/>
            <person name="Tritt A."/>
            <person name="Lipzen A."/>
            <person name="He G."/>
            <person name="Yan M."/>
            <person name="Ng V."/>
            <person name="Cullen D."/>
            <person name="Martin F."/>
            <person name="Rosso M.-N."/>
            <person name="Henrissat B."/>
            <person name="Hibbett D."/>
            <person name="Martinez A.T."/>
            <person name="Grigoriev I.V."/>
        </authorList>
    </citation>
    <scope>NUCLEOTIDE SEQUENCE</scope>
    <source>
        <strain evidence="1">CBS 506.95</strain>
    </source>
</reference>
<keyword evidence="2" id="KW-1185">Reference proteome</keyword>
<comment type="caution">
    <text evidence="1">The sequence shown here is derived from an EMBL/GenBank/DDBJ whole genome shotgun (WGS) entry which is preliminary data.</text>
</comment>
<dbReference type="Gene3D" id="2.80.10.50">
    <property type="match status" value="1"/>
</dbReference>
<proteinExistence type="predicted"/>
<dbReference type="OrthoDB" id="9895617at2759"/>
<protein>
    <submittedName>
        <fullName evidence="1">Uncharacterized protein</fullName>
    </submittedName>
</protein>
<organism evidence="1 2">
    <name type="scientific">Crepidotus variabilis</name>
    <dbReference type="NCBI Taxonomy" id="179855"/>
    <lineage>
        <taxon>Eukaryota</taxon>
        <taxon>Fungi</taxon>
        <taxon>Dikarya</taxon>
        <taxon>Basidiomycota</taxon>
        <taxon>Agaricomycotina</taxon>
        <taxon>Agaricomycetes</taxon>
        <taxon>Agaricomycetidae</taxon>
        <taxon>Agaricales</taxon>
        <taxon>Agaricineae</taxon>
        <taxon>Crepidotaceae</taxon>
        <taxon>Crepidotus</taxon>
    </lineage>
</organism>
<gene>
    <name evidence="1" type="ORF">CPB83DRAFT_848316</name>
</gene>